<dbReference type="OrthoDB" id="5487982at2"/>
<accession>A0A2S8F2Z7</accession>
<dbReference type="InterPro" id="IPR027417">
    <property type="entry name" value="P-loop_NTPase"/>
</dbReference>
<dbReference type="SUPFAM" id="SSF52980">
    <property type="entry name" value="Restriction endonuclease-like"/>
    <property type="match status" value="1"/>
</dbReference>
<organism evidence="2 3">
    <name type="scientific">Blastopirellula marina</name>
    <dbReference type="NCBI Taxonomy" id="124"/>
    <lineage>
        <taxon>Bacteria</taxon>
        <taxon>Pseudomonadati</taxon>
        <taxon>Planctomycetota</taxon>
        <taxon>Planctomycetia</taxon>
        <taxon>Pirellulales</taxon>
        <taxon>Pirellulaceae</taxon>
        <taxon>Blastopirellula</taxon>
    </lineage>
</organism>
<dbReference type="RefSeq" id="WP_105360020.1">
    <property type="nucleotide sequence ID" value="NZ_PUIB01000030.1"/>
</dbReference>
<dbReference type="InterPro" id="IPR038726">
    <property type="entry name" value="PDDEXK_AddAB-type"/>
</dbReference>
<dbReference type="EMBL" id="PUIB01000030">
    <property type="protein sequence ID" value="PQO26536.1"/>
    <property type="molecule type" value="Genomic_DNA"/>
</dbReference>
<feature type="domain" description="PD-(D/E)XK endonuclease-like" evidence="1">
    <location>
        <begin position="654"/>
        <end position="902"/>
    </location>
</feature>
<dbReference type="Gene3D" id="3.90.320.10">
    <property type="match status" value="1"/>
</dbReference>
<gene>
    <name evidence="2" type="ORF">C5Y98_29530</name>
</gene>
<reference evidence="2 3" key="1">
    <citation type="submission" date="2018-02" db="EMBL/GenBank/DDBJ databases">
        <title>Comparative genomes isolates from brazilian mangrove.</title>
        <authorList>
            <person name="Araujo J.E."/>
            <person name="Taketani R.G."/>
            <person name="Silva M.C.P."/>
            <person name="Loureco M.V."/>
            <person name="Andreote F.D."/>
        </authorList>
    </citation>
    <scope>NUCLEOTIDE SEQUENCE [LARGE SCALE GENOMIC DNA]</scope>
    <source>
        <strain evidence="2 3">NAP PRIS-MGV</strain>
    </source>
</reference>
<dbReference type="Proteomes" id="UP000239388">
    <property type="component" value="Unassembled WGS sequence"/>
</dbReference>
<dbReference type="AlphaFoldDB" id="A0A2S8F2Z7"/>
<evidence type="ECO:0000313" key="2">
    <source>
        <dbReference type="EMBL" id="PQO26536.1"/>
    </source>
</evidence>
<dbReference type="Pfam" id="PF12705">
    <property type="entry name" value="PDDEXK_1"/>
    <property type="match status" value="1"/>
</dbReference>
<name>A0A2S8F2Z7_9BACT</name>
<proteinExistence type="predicted"/>
<evidence type="ECO:0000313" key="3">
    <source>
        <dbReference type="Proteomes" id="UP000239388"/>
    </source>
</evidence>
<dbReference type="InterPro" id="IPR011604">
    <property type="entry name" value="PDDEXK-like_dom_sf"/>
</dbReference>
<dbReference type="InterPro" id="IPR011335">
    <property type="entry name" value="Restrct_endonuc-II-like"/>
</dbReference>
<sequence>MSGRPNDLARHFLGWDRPALIAAADHLAALALRDGPLLDLSAYALILPGAQAGRRLRDLLVERAEAEGMSLVPPMLCGVGQTPELLYEQKRPFASQLTQQLAWAETLRLCKPQQLRHLIPFPPASDDLSQWREYGEIIRKTHRELASEKLDFAAVAQRATEMPEFAELERWQTLALLQQDYLARLDRVGVWDKETARLFALQYDECRSERKIVLIGAADLNQTLRSMLDQAASHGAEISALIAAPAEMAEAFDAHGCLKPEAWSDRRTAVDPKRIYLVEGPADQSEQTIACLTSYAGRYAPEEVVIGVPDEALVPELKQRLAQHSLDSRFGPGSPVVESPPCRLLRTFSDYLRRRSFATLAESLRHPDVWRLIQSERDPLETLDQFFGEHLRDALDASELEGETIADLMAQMDKIAIPLTRPVSPLVQWRQPISELLQAVYGDRELTPGSVDYRSVYLPIEAIQNAMATWEEIPDTLQPLLSASEAIDILVRLLRSDLVPEEPRDGVIELLGWLELPLGDAPALILTSFNDGLTPSAANGDLFLPNSLRERLGIEDNLRRLARDAYAFELLLNSRRDLDVIVAKRTSAGDPLAPSRLLFGCDDAVLPAAVERMFGDPEPINNPAVEYQTGEAELFRQAIEIPLPEPGPYQVDKITASDIRRYLYCPYRYYLEKILRLRSYSDSARELDAAQFGNLAHDSLEAFGRSDVRNSVEEATIRAFLEQALSDLVKEKFGARVLPAVRIQVEQLRLRLQWFAAAQARRAAEGWKIVRTETDNAEHEPVLIVDDQPVRLKGRIDRIDHHPDTNCWAVIDYKTADTAKKPEADHHKGKFEDREWFNVQLPFYRLIARELGIGKQIEVGYFTLPAKREDTRYRAAAWGDDDFDQAEAMIAEVVRRIRRGEFWPPADIGQNNDEFSRICQDGVLGRWTPPAELLEQLKEVAQ</sequence>
<dbReference type="SUPFAM" id="SSF52540">
    <property type="entry name" value="P-loop containing nucleoside triphosphate hydrolases"/>
    <property type="match status" value="1"/>
</dbReference>
<evidence type="ECO:0000259" key="1">
    <source>
        <dbReference type="Pfam" id="PF12705"/>
    </source>
</evidence>
<comment type="caution">
    <text evidence="2">The sequence shown here is derived from an EMBL/GenBank/DDBJ whole genome shotgun (WGS) entry which is preliminary data.</text>
</comment>
<protein>
    <recommendedName>
        <fullName evidence="1">PD-(D/E)XK endonuclease-like domain-containing protein</fullName>
    </recommendedName>
</protein>